<dbReference type="RefSeq" id="WP_038844798.1">
    <property type="nucleotide sequence ID" value="NZ_ASGY01000066.1"/>
</dbReference>
<evidence type="ECO:0000256" key="1">
    <source>
        <dbReference type="ARBA" id="ARBA00004561"/>
    </source>
</evidence>
<evidence type="ECO:0000256" key="3">
    <source>
        <dbReference type="ARBA" id="ARBA00022729"/>
    </source>
</evidence>
<dbReference type="OrthoDB" id="5957810at2"/>
<sequence length="193" mass="19568">MTVNTFSTLAAALALAAAVSQTAHAANDGTINFTGLVNDTTCTIEGAAPGTGAVVKDVNLGGVSAARLAKPGDRANLTGFTIRIGAPGEGGCTNGRTAMVAFDPTSPAIDVATGRLNIDGYDDPSDTTNAKNVQVEVTNRNGSPINVYTEKSEGVVITDNQAVIPLAAQMYASGAATEGTVKTRVGFMVVYDN</sequence>
<dbReference type="InterPro" id="IPR036937">
    <property type="entry name" value="Adhesion_dom_fimbrial_sf"/>
</dbReference>
<dbReference type="Gene3D" id="2.60.40.1090">
    <property type="entry name" value="Fimbrial-type adhesion domain"/>
    <property type="match status" value="1"/>
</dbReference>
<dbReference type="EMBL" id="ASGY01000066">
    <property type="protein sequence ID" value="KGE68336.1"/>
    <property type="molecule type" value="Genomic_DNA"/>
</dbReference>
<evidence type="ECO:0000313" key="7">
    <source>
        <dbReference type="Proteomes" id="UP000030060"/>
    </source>
</evidence>
<protein>
    <submittedName>
        <fullName evidence="6">Fimbrial protein</fullName>
    </submittedName>
</protein>
<dbReference type="PANTHER" id="PTHR33420">
    <property type="entry name" value="FIMBRIAL SUBUNIT ELFA-RELATED"/>
    <property type="match status" value="1"/>
</dbReference>
<dbReference type="Proteomes" id="UP000030060">
    <property type="component" value="Unassembled WGS sequence"/>
</dbReference>
<keyword evidence="4" id="KW-0281">Fimbrium</keyword>
<gene>
    <name evidence="6" type="ORF">K814_0108915</name>
</gene>
<proteinExistence type="inferred from homology"/>
<dbReference type="InterPro" id="IPR050263">
    <property type="entry name" value="Bact_Fimbrial_Adh_Pro"/>
</dbReference>
<accession>A0A0A1Z5Q4</accession>
<comment type="similarity">
    <text evidence="2">Belongs to the fimbrial protein family.</text>
</comment>
<dbReference type="GO" id="GO:0009289">
    <property type="term" value="C:pilus"/>
    <property type="evidence" value="ECO:0007669"/>
    <property type="project" value="UniProtKB-SubCell"/>
</dbReference>
<evidence type="ECO:0000256" key="4">
    <source>
        <dbReference type="ARBA" id="ARBA00023263"/>
    </source>
</evidence>
<evidence type="ECO:0000313" key="6">
    <source>
        <dbReference type="EMBL" id="KGE68336.1"/>
    </source>
</evidence>
<evidence type="ECO:0000256" key="2">
    <source>
        <dbReference type="ARBA" id="ARBA00006671"/>
    </source>
</evidence>
<dbReference type="InterPro" id="IPR008966">
    <property type="entry name" value="Adhesion_dom_sf"/>
</dbReference>
<comment type="caution">
    <text evidence="6">The sequence shown here is derived from an EMBL/GenBank/DDBJ whole genome shotgun (WGS) entry which is preliminary data.</text>
</comment>
<keyword evidence="3 5" id="KW-0732">Signal</keyword>
<reference evidence="6 7" key="1">
    <citation type="journal article" date="2013" name="Genome Announc.">
        <title>Draft Genome Sequence of Pseudomonas fluorescens LMG 5329, a White Line-Inducing Principle-Producing Bioindicator for the Mushroom Pathogen Pseudomonas tolaasii.</title>
        <authorList>
            <person name="Ghequire M.G."/>
            <person name="Rokni-Zadeh H."/>
            <person name="Zarrineh P."/>
            <person name="De Mot R."/>
        </authorList>
    </citation>
    <scope>NUCLEOTIDE SEQUENCE [LARGE SCALE GENOMIC DNA]</scope>
    <source>
        <strain evidence="6 7">LMG 5329</strain>
    </source>
</reference>
<dbReference type="GO" id="GO:0043709">
    <property type="term" value="P:cell adhesion involved in single-species biofilm formation"/>
    <property type="evidence" value="ECO:0007669"/>
    <property type="project" value="TreeGrafter"/>
</dbReference>
<dbReference type="PANTHER" id="PTHR33420:SF3">
    <property type="entry name" value="FIMBRIAL SUBUNIT ELFA"/>
    <property type="match status" value="1"/>
</dbReference>
<evidence type="ECO:0000256" key="5">
    <source>
        <dbReference type="SAM" id="SignalP"/>
    </source>
</evidence>
<feature type="chain" id="PRO_5001985406" evidence="5">
    <location>
        <begin position="26"/>
        <end position="193"/>
    </location>
</feature>
<comment type="subcellular location">
    <subcellularLocation>
        <location evidence="1">Fimbrium</location>
    </subcellularLocation>
</comment>
<feature type="signal peptide" evidence="5">
    <location>
        <begin position="1"/>
        <end position="25"/>
    </location>
</feature>
<organism evidence="6 7">
    <name type="scientific">Pseudomonas fluorescens LMG 5329</name>
    <dbReference type="NCBI Taxonomy" id="1324332"/>
    <lineage>
        <taxon>Bacteria</taxon>
        <taxon>Pseudomonadati</taxon>
        <taxon>Pseudomonadota</taxon>
        <taxon>Gammaproteobacteria</taxon>
        <taxon>Pseudomonadales</taxon>
        <taxon>Pseudomonadaceae</taxon>
        <taxon>Pseudomonas</taxon>
    </lineage>
</organism>
<dbReference type="AlphaFoldDB" id="A0A0A1Z5Q4"/>
<dbReference type="SUPFAM" id="SSF49401">
    <property type="entry name" value="Bacterial adhesins"/>
    <property type="match status" value="1"/>
</dbReference>
<name>A0A0A1Z5Q4_PSEFL</name>